<evidence type="ECO:0000256" key="2">
    <source>
        <dbReference type="ARBA" id="ARBA00022553"/>
    </source>
</evidence>
<dbReference type="Pfam" id="PF00550">
    <property type="entry name" value="PP-binding"/>
    <property type="match status" value="1"/>
</dbReference>
<evidence type="ECO:0000256" key="1">
    <source>
        <dbReference type="ARBA" id="ARBA00022450"/>
    </source>
</evidence>
<proteinExistence type="predicted"/>
<dbReference type="InterPro" id="IPR009081">
    <property type="entry name" value="PP-bd_ACP"/>
</dbReference>
<keyword evidence="1" id="KW-0596">Phosphopantetheine</keyword>
<sequence>MHQAVAQPPSGEPQDADALYGVIVSILEDFLQDMDTDFDGDISRQTQLLSDLGFESIDIIQLVVAIEEALGQQDAPFEKLLMHNGRYVEDLSVGQLVDFVAT</sequence>
<dbReference type="Gene3D" id="1.10.1200.10">
    <property type="entry name" value="ACP-like"/>
    <property type="match status" value="1"/>
</dbReference>
<keyword evidence="5" id="KW-1185">Reference proteome</keyword>
<dbReference type="SUPFAM" id="SSF47336">
    <property type="entry name" value="ACP-like"/>
    <property type="match status" value="1"/>
</dbReference>
<dbReference type="Proteomes" id="UP000251800">
    <property type="component" value="Unassembled WGS sequence"/>
</dbReference>
<protein>
    <submittedName>
        <fullName evidence="4">Acyl carrier protein</fullName>
    </submittedName>
</protein>
<comment type="caution">
    <text evidence="4">The sequence shown here is derived from an EMBL/GenBank/DDBJ whole genome shotgun (WGS) entry which is preliminary data.</text>
</comment>
<dbReference type="AlphaFoldDB" id="A0A383XQ13"/>
<feature type="domain" description="Carrier" evidence="3">
    <location>
        <begin position="41"/>
        <end position="72"/>
    </location>
</feature>
<dbReference type="InterPro" id="IPR006162">
    <property type="entry name" value="Ppantetheine_attach_site"/>
</dbReference>
<dbReference type="PROSITE" id="PS00012">
    <property type="entry name" value="PHOSPHOPANTETHEINE"/>
    <property type="match status" value="1"/>
</dbReference>
<evidence type="ECO:0000313" key="4">
    <source>
        <dbReference type="EMBL" id="PWN54717.1"/>
    </source>
</evidence>
<keyword evidence="2" id="KW-0597">Phosphoprotein</keyword>
<evidence type="ECO:0000313" key="5">
    <source>
        <dbReference type="Proteomes" id="UP000251800"/>
    </source>
</evidence>
<gene>
    <name evidence="4" type="ORF">DEH80_15970</name>
</gene>
<dbReference type="RefSeq" id="WP_109721525.1">
    <property type="nucleotide sequence ID" value="NZ_QEQK01000019.1"/>
</dbReference>
<dbReference type="InterPro" id="IPR036736">
    <property type="entry name" value="ACP-like_sf"/>
</dbReference>
<dbReference type="EMBL" id="QEQK01000019">
    <property type="protein sequence ID" value="PWN54717.1"/>
    <property type="molecule type" value="Genomic_DNA"/>
</dbReference>
<name>A0A383XQ13_9GAMM</name>
<organism evidence="4 5">
    <name type="scientific">Abyssibacter profundi</name>
    <dbReference type="NCBI Taxonomy" id="2182787"/>
    <lineage>
        <taxon>Bacteria</taxon>
        <taxon>Pseudomonadati</taxon>
        <taxon>Pseudomonadota</taxon>
        <taxon>Gammaproteobacteria</taxon>
        <taxon>Chromatiales</taxon>
        <taxon>Oceanococcaceae</taxon>
        <taxon>Abyssibacter</taxon>
    </lineage>
</organism>
<reference evidence="4 5" key="1">
    <citation type="submission" date="2018-05" db="EMBL/GenBank/DDBJ databases">
        <title>Abyssibacter profundi OUC007T gen. nov., sp. nov, a marine bacterium isolated from seawater of the Mariana Trench.</title>
        <authorList>
            <person name="Zhou S."/>
        </authorList>
    </citation>
    <scope>NUCLEOTIDE SEQUENCE [LARGE SCALE GENOMIC DNA]</scope>
    <source>
        <strain evidence="4 5">OUC007</strain>
    </source>
</reference>
<evidence type="ECO:0000259" key="3">
    <source>
        <dbReference type="Pfam" id="PF00550"/>
    </source>
</evidence>
<accession>A0A383XQ13</accession>
<dbReference type="OrthoDB" id="583239at2"/>